<evidence type="ECO:0000313" key="3">
    <source>
        <dbReference type="Proteomes" id="UP000830167"/>
    </source>
</evidence>
<name>A0ABY4CPP7_9BACL</name>
<feature type="transmembrane region" description="Helical" evidence="1">
    <location>
        <begin position="119"/>
        <end position="144"/>
    </location>
</feature>
<dbReference type="EMBL" id="CP089291">
    <property type="protein sequence ID" value="UOF92471.1"/>
    <property type="molecule type" value="Genomic_DNA"/>
</dbReference>
<dbReference type="Proteomes" id="UP000830167">
    <property type="component" value="Chromosome"/>
</dbReference>
<accession>A0ABY4CPP7</accession>
<keyword evidence="3" id="KW-1185">Reference proteome</keyword>
<reference evidence="2" key="1">
    <citation type="submission" date="2021-12" db="EMBL/GenBank/DDBJ databases">
        <title>Alicyclobacillaceae gen. nov., sp. nov., isolated from chalcocite enrichment system.</title>
        <authorList>
            <person name="Jiang Z."/>
        </authorList>
    </citation>
    <scope>NUCLEOTIDE SEQUENCE</scope>
    <source>
        <strain evidence="2">MYW30-H2</strain>
    </source>
</reference>
<evidence type="ECO:0000313" key="2">
    <source>
        <dbReference type="EMBL" id="UOF92471.1"/>
    </source>
</evidence>
<feature type="transmembrane region" description="Helical" evidence="1">
    <location>
        <begin position="156"/>
        <end position="174"/>
    </location>
</feature>
<protein>
    <recommendedName>
        <fullName evidence="4">Ferric oxidoreductase domain-containing protein</fullName>
    </recommendedName>
</protein>
<evidence type="ECO:0008006" key="4">
    <source>
        <dbReference type="Google" id="ProtNLM"/>
    </source>
</evidence>
<keyword evidence="1" id="KW-0812">Transmembrane</keyword>
<sequence>MKLLHRFVTIGGFVLGLLSFVATIGFYKFADAQNPFLYPFRGISNLFGGLSVAVGVAAVSIWILRKLYVEIKKRKIPDFELTRAALLFLRKHHILLGWLTIVTAGAHGIYYMLQYPNQAFRIYTGLVAWILLVILAGLGAFLNYKLRDKQKSKTTRLYHIVFAIFFLAGMVIHTL</sequence>
<feature type="transmembrane region" description="Helical" evidence="1">
    <location>
        <begin position="7"/>
        <end position="30"/>
    </location>
</feature>
<keyword evidence="1" id="KW-1133">Transmembrane helix</keyword>
<dbReference type="RefSeq" id="WP_347439138.1">
    <property type="nucleotide sequence ID" value="NZ_CP089291.1"/>
</dbReference>
<gene>
    <name evidence="2" type="ORF">LSG31_10095</name>
</gene>
<proteinExistence type="predicted"/>
<keyword evidence="1" id="KW-0472">Membrane</keyword>
<evidence type="ECO:0000256" key="1">
    <source>
        <dbReference type="SAM" id="Phobius"/>
    </source>
</evidence>
<feature type="transmembrane region" description="Helical" evidence="1">
    <location>
        <begin position="93"/>
        <end position="113"/>
    </location>
</feature>
<feature type="transmembrane region" description="Helical" evidence="1">
    <location>
        <begin position="42"/>
        <end position="64"/>
    </location>
</feature>
<organism evidence="2 3">
    <name type="scientific">Fodinisporobacter ferrooxydans</name>
    <dbReference type="NCBI Taxonomy" id="2901836"/>
    <lineage>
        <taxon>Bacteria</taxon>
        <taxon>Bacillati</taxon>
        <taxon>Bacillota</taxon>
        <taxon>Bacilli</taxon>
        <taxon>Bacillales</taxon>
        <taxon>Alicyclobacillaceae</taxon>
        <taxon>Fodinisporobacter</taxon>
    </lineage>
</organism>